<proteinExistence type="predicted"/>
<protein>
    <submittedName>
        <fullName evidence="2">Uncharacterized protein LOC108734101</fullName>
    </submittedName>
</protein>
<sequence length="311" mass="34196">KDPDLWFAKVEAQFATANVTASSTKFNHILKSLDQDTVREIREYEDIKAELLEIFGPSQASKDGELFGLSGLGDRKPTSEMLIRAFFLVQLPADIRKILAVQEFHSVEAMAKAADNIYENRSSQQISVVSYQPQDNPSTEGDTEPVMAVVKSCPAASNSRMTNPTVRHNVKDKNKSVSFTIGTARKRVPAKPHPFLVRSLGGIGKRTGQEVMGAAPVLAIGKHAFTLGDRISGRSFLVDTGAEVSAYSKILKSRSKDLLRRNPTTTFLYASLSSFSKVRSECLPEPASDHKVIQPELCTSLKINFEYPSGF</sequence>
<evidence type="ECO:0000313" key="3">
    <source>
        <dbReference type="Proteomes" id="UP000595437"/>
    </source>
</evidence>
<accession>A0A7T8GQC3</accession>
<dbReference type="Pfam" id="PF23055">
    <property type="entry name" value="DUF7041"/>
    <property type="match status" value="1"/>
</dbReference>
<dbReference type="PANTHER" id="PTHR33327:SF3">
    <property type="entry name" value="RNA-DIRECTED DNA POLYMERASE"/>
    <property type="match status" value="1"/>
</dbReference>
<keyword evidence="3" id="KW-1185">Reference proteome</keyword>
<feature type="domain" description="DUF7041" evidence="1">
    <location>
        <begin position="1"/>
        <end position="53"/>
    </location>
</feature>
<dbReference type="PANTHER" id="PTHR33327">
    <property type="entry name" value="ENDONUCLEASE"/>
    <property type="match status" value="1"/>
</dbReference>
<name>A0A7T8GQC3_CALRO</name>
<gene>
    <name evidence="2" type="ORF">FKW44_024059</name>
</gene>
<evidence type="ECO:0000259" key="1">
    <source>
        <dbReference type="Pfam" id="PF23055"/>
    </source>
</evidence>
<dbReference type="AlphaFoldDB" id="A0A7T8GQC3"/>
<evidence type="ECO:0000313" key="2">
    <source>
        <dbReference type="EMBL" id="QQP35748.1"/>
    </source>
</evidence>
<reference evidence="3" key="1">
    <citation type="submission" date="2021-01" db="EMBL/GenBank/DDBJ databases">
        <title>Caligus Genome Assembly.</title>
        <authorList>
            <person name="Gallardo-Escarate C."/>
        </authorList>
    </citation>
    <scope>NUCLEOTIDE SEQUENCE [LARGE SCALE GENOMIC DNA]</scope>
</reference>
<feature type="non-terminal residue" evidence="2">
    <location>
        <position position="1"/>
    </location>
</feature>
<dbReference type="InterPro" id="IPR055469">
    <property type="entry name" value="DUF7041"/>
</dbReference>
<dbReference type="Proteomes" id="UP000595437">
    <property type="component" value="Chromosome 18"/>
</dbReference>
<dbReference type="EMBL" id="CP045907">
    <property type="protein sequence ID" value="QQP35748.1"/>
    <property type="molecule type" value="Genomic_DNA"/>
</dbReference>
<organism evidence="2 3">
    <name type="scientific">Caligus rogercresseyi</name>
    <name type="common">Sea louse</name>
    <dbReference type="NCBI Taxonomy" id="217165"/>
    <lineage>
        <taxon>Eukaryota</taxon>
        <taxon>Metazoa</taxon>
        <taxon>Ecdysozoa</taxon>
        <taxon>Arthropoda</taxon>
        <taxon>Crustacea</taxon>
        <taxon>Multicrustacea</taxon>
        <taxon>Hexanauplia</taxon>
        <taxon>Copepoda</taxon>
        <taxon>Siphonostomatoida</taxon>
        <taxon>Caligidae</taxon>
        <taxon>Caligus</taxon>
    </lineage>
</organism>